<dbReference type="Pfam" id="PF04977">
    <property type="entry name" value="DivIC"/>
    <property type="match status" value="1"/>
</dbReference>
<organism evidence="3 4">
    <name type="scientific">Brachybacterium halotolerans</name>
    <dbReference type="NCBI Taxonomy" id="2795215"/>
    <lineage>
        <taxon>Bacteria</taxon>
        <taxon>Bacillati</taxon>
        <taxon>Actinomycetota</taxon>
        <taxon>Actinomycetes</taxon>
        <taxon>Micrococcales</taxon>
        <taxon>Dermabacteraceae</taxon>
        <taxon>Brachybacterium</taxon>
    </lineage>
</organism>
<dbReference type="RefSeq" id="WP_200501126.1">
    <property type="nucleotide sequence ID" value="NZ_JAEDAJ010000001.1"/>
</dbReference>
<keyword evidence="2" id="KW-0472">Membrane</keyword>
<protein>
    <recommendedName>
        <fullName evidence="5">Cell division protein FtsL</fullName>
    </recommendedName>
</protein>
<dbReference type="Proteomes" id="UP000612352">
    <property type="component" value="Unassembled WGS sequence"/>
</dbReference>
<dbReference type="InterPro" id="IPR007060">
    <property type="entry name" value="FtsL/DivIC"/>
</dbReference>
<sequence length="164" mass="17375">MAISTAPRVAPRRAARPVARTSARPRLAVVAAPSTRRSPLPFAILCTLIAVVTLSSVLFLNIQMSDTSYEITRLQSTSQKLTEQSQGLQEQEDELSTPQELGKRAKDLGMVQAGDPGYIDLGNGKVVGEAQTVQGASGAESSSIPAASIYEDVETYHGMGNEGD</sequence>
<name>A0ABS1B8K3_9MICO</name>
<evidence type="ECO:0000313" key="3">
    <source>
        <dbReference type="EMBL" id="MBK0330522.1"/>
    </source>
</evidence>
<evidence type="ECO:0000313" key="4">
    <source>
        <dbReference type="Proteomes" id="UP000612352"/>
    </source>
</evidence>
<keyword evidence="2" id="KW-0812">Transmembrane</keyword>
<reference evidence="3 4" key="1">
    <citation type="submission" date="2020-12" db="EMBL/GenBank/DDBJ databases">
        <title>Brachybacterium sp. MASK1Z-5, whole genome shotgun sequence.</title>
        <authorList>
            <person name="Tuo L."/>
        </authorList>
    </citation>
    <scope>NUCLEOTIDE SEQUENCE [LARGE SCALE GENOMIC DNA]</scope>
    <source>
        <strain evidence="3 4">MASK1Z-5</strain>
    </source>
</reference>
<evidence type="ECO:0000256" key="2">
    <source>
        <dbReference type="SAM" id="Phobius"/>
    </source>
</evidence>
<comment type="caution">
    <text evidence="3">The sequence shown here is derived from an EMBL/GenBank/DDBJ whole genome shotgun (WGS) entry which is preliminary data.</text>
</comment>
<feature type="transmembrane region" description="Helical" evidence="2">
    <location>
        <begin position="42"/>
        <end position="62"/>
    </location>
</feature>
<evidence type="ECO:0008006" key="5">
    <source>
        <dbReference type="Google" id="ProtNLM"/>
    </source>
</evidence>
<feature type="compositionally biased region" description="Polar residues" evidence="1">
    <location>
        <begin position="78"/>
        <end position="89"/>
    </location>
</feature>
<feature type="region of interest" description="Disordered" evidence="1">
    <location>
        <begin position="78"/>
        <end position="108"/>
    </location>
</feature>
<evidence type="ECO:0000256" key="1">
    <source>
        <dbReference type="SAM" id="MobiDB-lite"/>
    </source>
</evidence>
<keyword evidence="4" id="KW-1185">Reference proteome</keyword>
<dbReference type="EMBL" id="JAEDAJ010000001">
    <property type="protein sequence ID" value="MBK0330522.1"/>
    <property type="molecule type" value="Genomic_DNA"/>
</dbReference>
<proteinExistence type="predicted"/>
<keyword evidence="2" id="KW-1133">Transmembrane helix</keyword>
<accession>A0ABS1B8K3</accession>
<gene>
    <name evidence="3" type="ORF">I8D64_03815</name>
</gene>